<dbReference type="Proteomes" id="UP000053029">
    <property type="component" value="Unassembled WGS sequence"/>
</dbReference>
<evidence type="ECO:0000313" key="2">
    <source>
        <dbReference type="Proteomes" id="UP000053029"/>
    </source>
</evidence>
<protein>
    <submittedName>
        <fullName evidence="1">Uncharacterized protein</fullName>
    </submittedName>
</protein>
<keyword evidence="2" id="KW-1185">Reference proteome</keyword>
<proteinExistence type="predicted"/>
<dbReference type="VEuPathDB" id="FungiDB:Z517_10919"/>
<sequence>MQLDLTLEQMQQSEASVSADHNNAMTVETNVESNTATREMLSDLPVPSRSFKQQTVSHPPAQLLPNLFPEYMCSAVKKAGDQAQVEMAFPYTLRMVCMSLVILSSKIQHVAMELFGIHVESEDGYRVVIQGNGRRLMPQLELVILGAPDGAISKLLGSDMGNFIKVSPARKKELKQLYVEGDIIDTT</sequence>
<dbReference type="AlphaFoldDB" id="A0A0D2G687"/>
<dbReference type="GeneID" id="25310409"/>
<evidence type="ECO:0000313" key="1">
    <source>
        <dbReference type="EMBL" id="KIW76173.1"/>
    </source>
</evidence>
<dbReference type="RefSeq" id="XP_013279981.1">
    <property type="nucleotide sequence ID" value="XM_013424527.1"/>
</dbReference>
<organism evidence="1 2">
    <name type="scientific">Fonsecaea pedrosoi CBS 271.37</name>
    <dbReference type="NCBI Taxonomy" id="1442368"/>
    <lineage>
        <taxon>Eukaryota</taxon>
        <taxon>Fungi</taxon>
        <taxon>Dikarya</taxon>
        <taxon>Ascomycota</taxon>
        <taxon>Pezizomycotina</taxon>
        <taxon>Eurotiomycetes</taxon>
        <taxon>Chaetothyriomycetidae</taxon>
        <taxon>Chaetothyriales</taxon>
        <taxon>Herpotrichiellaceae</taxon>
        <taxon>Fonsecaea</taxon>
    </lineage>
</organism>
<name>A0A0D2G687_9EURO</name>
<gene>
    <name evidence="1" type="ORF">Z517_10919</name>
</gene>
<reference evidence="1 2" key="1">
    <citation type="submission" date="2015-01" db="EMBL/GenBank/DDBJ databases">
        <title>The Genome Sequence of Fonsecaea pedrosoi CBS 271.37.</title>
        <authorList>
            <consortium name="The Broad Institute Genomics Platform"/>
            <person name="Cuomo C."/>
            <person name="de Hoog S."/>
            <person name="Gorbushina A."/>
            <person name="Stielow B."/>
            <person name="Teixiera M."/>
            <person name="Abouelleil A."/>
            <person name="Chapman S.B."/>
            <person name="Priest M."/>
            <person name="Young S.K."/>
            <person name="Wortman J."/>
            <person name="Nusbaum C."/>
            <person name="Birren B."/>
        </authorList>
    </citation>
    <scope>NUCLEOTIDE SEQUENCE [LARGE SCALE GENOMIC DNA]</scope>
    <source>
        <strain evidence="1 2">CBS 271.37</strain>
    </source>
</reference>
<dbReference type="EMBL" id="KN846975">
    <property type="protein sequence ID" value="KIW76173.1"/>
    <property type="molecule type" value="Genomic_DNA"/>
</dbReference>
<dbReference type="HOGENOM" id="CLU_1447711_0_0_1"/>
<accession>A0A0D2G687</accession>
<dbReference type="STRING" id="1442368.A0A0D2G687"/>